<evidence type="ECO:0000313" key="1">
    <source>
        <dbReference type="EMBL" id="OCT60855.1"/>
    </source>
</evidence>
<sequence length="68" mass="7781">MNQAQCAWGVHILAAKMTANVYTYRICNRNADCYVEQEYCPLSITSFHSLRKQSWHGFPTGFPNLLSP</sequence>
<dbReference type="EMBL" id="CM004483">
    <property type="protein sequence ID" value="OCT60855.1"/>
    <property type="molecule type" value="Genomic_DNA"/>
</dbReference>
<proteinExistence type="predicted"/>
<dbReference type="Proteomes" id="UP000694892">
    <property type="component" value="Chromosome 9_10S"/>
</dbReference>
<protein>
    <submittedName>
        <fullName evidence="1">Uncharacterized protein</fullName>
    </submittedName>
</protein>
<dbReference type="AlphaFoldDB" id="A0A974BUN2"/>
<accession>A0A974BUN2</accession>
<evidence type="ECO:0000313" key="2">
    <source>
        <dbReference type="Proteomes" id="UP000694892"/>
    </source>
</evidence>
<name>A0A974BUN2_XENLA</name>
<gene>
    <name evidence="1" type="ORF">XELAEV_18046878mg</name>
</gene>
<reference evidence="2" key="1">
    <citation type="journal article" date="2016" name="Nature">
        <title>Genome evolution in the allotetraploid frog Xenopus laevis.</title>
        <authorList>
            <person name="Session A.M."/>
            <person name="Uno Y."/>
            <person name="Kwon T."/>
            <person name="Chapman J.A."/>
            <person name="Toyoda A."/>
            <person name="Takahashi S."/>
            <person name="Fukui A."/>
            <person name="Hikosaka A."/>
            <person name="Suzuki A."/>
            <person name="Kondo M."/>
            <person name="van Heeringen S.J."/>
            <person name="Quigley I."/>
            <person name="Heinz S."/>
            <person name="Ogino H."/>
            <person name="Ochi H."/>
            <person name="Hellsten U."/>
            <person name="Lyons J.B."/>
            <person name="Simakov O."/>
            <person name="Putnam N."/>
            <person name="Stites J."/>
            <person name="Kuroki Y."/>
            <person name="Tanaka T."/>
            <person name="Michiue T."/>
            <person name="Watanabe M."/>
            <person name="Bogdanovic O."/>
            <person name="Lister R."/>
            <person name="Georgiou G."/>
            <person name="Paranjpe S.S."/>
            <person name="van Kruijsbergen I."/>
            <person name="Shu S."/>
            <person name="Carlson J."/>
            <person name="Kinoshita T."/>
            <person name="Ohta Y."/>
            <person name="Mawaribuchi S."/>
            <person name="Jenkins J."/>
            <person name="Grimwood J."/>
            <person name="Schmutz J."/>
            <person name="Mitros T."/>
            <person name="Mozaffari S.V."/>
            <person name="Suzuki Y."/>
            <person name="Haramoto Y."/>
            <person name="Yamamoto T.S."/>
            <person name="Takagi C."/>
            <person name="Heald R."/>
            <person name="Miller K."/>
            <person name="Haudenschild C."/>
            <person name="Kitzman J."/>
            <person name="Nakayama T."/>
            <person name="Izutsu Y."/>
            <person name="Robert J."/>
            <person name="Fortriede J."/>
            <person name="Burns K."/>
            <person name="Lotay V."/>
            <person name="Karimi K."/>
            <person name="Yasuoka Y."/>
            <person name="Dichmann D.S."/>
            <person name="Flajnik M.F."/>
            <person name="Houston D.W."/>
            <person name="Shendure J."/>
            <person name="DuPasquier L."/>
            <person name="Vize P.D."/>
            <person name="Zorn A.M."/>
            <person name="Ito M."/>
            <person name="Marcotte E.M."/>
            <person name="Wallingford J.B."/>
            <person name="Ito Y."/>
            <person name="Asashima M."/>
            <person name="Ueno N."/>
            <person name="Matsuda Y."/>
            <person name="Veenstra G.J."/>
            <person name="Fujiyama A."/>
            <person name="Harland R.M."/>
            <person name="Taira M."/>
            <person name="Rokhsar D.S."/>
        </authorList>
    </citation>
    <scope>NUCLEOTIDE SEQUENCE [LARGE SCALE GENOMIC DNA]</scope>
    <source>
        <strain evidence="2">J</strain>
    </source>
</reference>
<organism evidence="1 2">
    <name type="scientific">Xenopus laevis</name>
    <name type="common">African clawed frog</name>
    <dbReference type="NCBI Taxonomy" id="8355"/>
    <lineage>
        <taxon>Eukaryota</taxon>
        <taxon>Metazoa</taxon>
        <taxon>Chordata</taxon>
        <taxon>Craniata</taxon>
        <taxon>Vertebrata</taxon>
        <taxon>Euteleostomi</taxon>
        <taxon>Amphibia</taxon>
        <taxon>Batrachia</taxon>
        <taxon>Anura</taxon>
        <taxon>Pipoidea</taxon>
        <taxon>Pipidae</taxon>
        <taxon>Xenopodinae</taxon>
        <taxon>Xenopus</taxon>
        <taxon>Xenopus</taxon>
    </lineage>
</organism>